<dbReference type="GO" id="GO:0015627">
    <property type="term" value="C:type II protein secretion system complex"/>
    <property type="evidence" value="ECO:0007669"/>
    <property type="project" value="TreeGrafter"/>
</dbReference>
<dbReference type="SUPFAM" id="SSF47781">
    <property type="entry name" value="RuvA domain 2-like"/>
    <property type="match status" value="1"/>
</dbReference>
<reference evidence="3 4" key="1">
    <citation type="submission" date="2020-04" db="EMBL/GenBank/DDBJ databases">
        <title>MicrobeNet Type strains.</title>
        <authorList>
            <person name="Nicholson A.C."/>
        </authorList>
    </citation>
    <scope>NUCLEOTIDE SEQUENCE [LARGE SCALE GENOMIC DNA]</scope>
    <source>
        <strain evidence="3 4">ATCC BAA-788</strain>
    </source>
</reference>
<gene>
    <name evidence="3" type="ORF">HGA03_17735</name>
</gene>
<feature type="compositionally biased region" description="Basic and acidic residues" evidence="1">
    <location>
        <begin position="10"/>
        <end position="22"/>
    </location>
</feature>
<dbReference type="GO" id="GO:0015628">
    <property type="term" value="P:protein secretion by the type II secretion system"/>
    <property type="evidence" value="ECO:0007669"/>
    <property type="project" value="TreeGrafter"/>
</dbReference>
<dbReference type="GO" id="GO:0003677">
    <property type="term" value="F:DNA binding"/>
    <property type="evidence" value="ECO:0007669"/>
    <property type="project" value="UniProtKB-KW"/>
</dbReference>
<keyword evidence="3" id="KW-0238">DNA-binding</keyword>
<dbReference type="Gene3D" id="3.10.560.10">
    <property type="entry name" value="Outer membrane lipoprotein wza domain like"/>
    <property type="match status" value="1"/>
</dbReference>
<dbReference type="Pfam" id="PF12836">
    <property type="entry name" value="HHH_3"/>
    <property type="match status" value="1"/>
</dbReference>
<dbReference type="InterPro" id="IPR019554">
    <property type="entry name" value="Soluble_ligand-bd"/>
</dbReference>
<comment type="caution">
    <text evidence="3">The sequence shown here is derived from an EMBL/GenBank/DDBJ whole genome shotgun (WGS) entry which is preliminary data.</text>
</comment>
<dbReference type="InterPro" id="IPR051675">
    <property type="entry name" value="Endo/Exo/Phosphatase_dom_1"/>
</dbReference>
<dbReference type="Proteomes" id="UP000581206">
    <property type="component" value="Unassembled WGS sequence"/>
</dbReference>
<dbReference type="EMBL" id="JAAXOX010000016">
    <property type="protein sequence ID" value="NKY24504.1"/>
    <property type="molecule type" value="Genomic_DNA"/>
</dbReference>
<dbReference type="InterPro" id="IPR010994">
    <property type="entry name" value="RuvA_2-like"/>
</dbReference>
<proteinExistence type="predicted"/>
<evidence type="ECO:0000313" key="3">
    <source>
        <dbReference type="EMBL" id="NKY24504.1"/>
    </source>
</evidence>
<evidence type="ECO:0000313" key="4">
    <source>
        <dbReference type="Proteomes" id="UP000581206"/>
    </source>
</evidence>
<feature type="domain" description="Helix-hairpin-helix DNA-binding motif class 1" evidence="2">
    <location>
        <begin position="205"/>
        <end position="224"/>
    </location>
</feature>
<accession>A0A7X6R0N3</accession>
<dbReference type="GO" id="GO:0006281">
    <property type="term" value="P:DNA repair"/>
    <property type="evidence" value="ECO:0007669"/>
    <property type="project" value="InterPro"/>
</dbReference>
<dbReference type="PANTHER" id="PTHR21180:SF32">
    <property type="entry name" value="ENDONUCLEASE_EXONUCLEASE_PHOSPHATASE FAMILY DOMAIN-CONTAINING PROTEIN 1"/>
    <property type="match status" value="1"/>
</dbReference>
<dbReference type="SMART" id="SM00278">
    <property type="entry name" value="HhH1"/>
    <property type="match status" value="2"/>
</dbReference>
<feature type="region of interest" description="Disordered" evidence="1">
    <location>
        <begin position="1"/>
        <end position="28"/>
    </location>
</feature>
<sequence length="257" mass="25780">MAGGTGEAGHASERADEEHDGRAPAVDWPRGTRAGLVAAVGTADPPAFDLDLDHHPRRLPRLAIPPRTAVIALLALALVVGAAVLRTVAATPGVPVELAEPRATATSAPADPEVTEAPTLLVHVVGQVASPGLVELASDARVSDALDAAGGPLPDADLAALNLAASVSDGDQIRVPAPGEQVEAPQPAAPGSGDGLIDLNRASATELQGLPGVGPVLAERIVADREAQGPYASVDDLDRVSGIGPAILANLRSRATV</sequence>
<name>A0A7X6R0N3_9CELL</name>
<protein>
    <submittedName>
        <fullName evidence="3">ComEA family DNA-binding protein</fullName>
    </submittedName>
</protein>
<dbReference type="AlphaFoldDB" id="A0A7X6R0N3"/>
<dbReference type="Gene3D" id="1.10.150.320">
    <property type="entry name" value="Photosystem II 12 kDa extrinsic protein"/>
    <property type="match status" value="1"/>
</dbReference>
<organism evidence="3 4">
    <name type="scientific">Cellulomonas denverensis</name>
    <dbReference type="NCBI Taxonomy" id="264297"/>
    <lineage>
        <taxon>Bacteria</taxon>
        <taxon>Bacillati</taxon>
        <taxon>Actinomycetota</taxon>
        <taxon>Actinomycetes</taxon>
        <taxon>Micrococcales</taxon>
        <taxon>Cellulomonadaceae</taxon>
        <taxon>Cellulomonas</taxon>
    </lineage>
</organism>
<dbReference type="PANTHER" id="PTHR21180">
    <property type="entry name" value="ENDONUCLEASE/EXONUCLEASE/PHOSPHATASE FAMILY DOMAIN-CONTAINING PROTEIN 1"/>
    <property type="match status" value="1"/>
</dbReference>
<feature type="domain" description="Helix-hairpin-helix DNA-binding motif class 1" evidence="2">
    <location>
        <begin position="235"/>
        <end position="254"/>
    </location>
</feature>
<dbReference type="InterPro" id="IPR003583">
    <property type="entry name" value="Hlx-hairpin-Hlx_DNA-bd_motif"/>
</dbReference>
<evidence type="ECO:0000259" key="2">
    <source>
        <dbReference type="SMART" id="SM00278"/>
    </source>
</evidence>
<evidence type="ECO:0000256" key="1">
    <source>
        <dbReference type="SAM" id="MobiDB-lite"/>
    </source>
</evidence>
<keyword evidence="4" id="KW-1185">Reference proteome</keyword>
<dbReference type="Pfam" id="PF10531">
    <property type="entry name" value="SLBB"/>
    <property type="match status" value="1"/>
</dbReference>